<dbReference type="EMBL" id="CVQI01034939">
    <property type="protein sequence ID" value="CRK45596.1"/>
    <property type="molecule type" value="Genomic_DNA"/>
</dbReference>
<evidence type="ECO:0000256" key="9">
    <source>
        <dbReference type="RuleBase" id="RU363066"/>
    </source>
</evidence>
<dbReference type="GO" id="GO:0046316">
    <property type="term" value="F:gluconokinase activity"/>
    <property type="evidence" value="ECO:0007669"/>
    <property type="project" value="UniProtKB-EC"/>
</dbReference>
<comment type="pathway">
    <text evidence="1 9">Carbohydrate acid metabolism; D-gluconate degradation.</text>
</comment>
<keyword evidence="6 9" id="KW-0418">Kinase</keyword>
<comment type="catalytic activity">
    <reaction evidence="8 9">
        <text>D-gluconate + ATP = 6-phospho-D-gluconate + ADP + H(+)</text>
        <dbReference type="Rhea" id="RHEA:19433"/>
        <dbReference type="ChEBI" id="CHEBI:15378"/>
        <dbReference type="ChEBI" id="CHEBI:18391"/>
        <dbReference type="ChEBI" id="CHEBI:30616"/>
        <dbReference type="ChEBI" id="CHEBI:58759"/>
        <dbReference type="ChEBI" id="CHEBI:456216"/>
        <dbReference type="EC" id="2.7.1.12"/>
    </reaction>
</comment>
<keyword evidence="4 9" id="KW-0808">Transferase</keyword>
<dbReference type="PANTHER" id="PTHR43442:SF3">
    <property type="entry name" value="GLUCONOKINASE-RELATED"/>
    <property type="match status" value="1"/>
</dbReference>
<dbReference type="EC" id="2.7.1.12" evidence="3 9"/>
<dbReference type="Gene3D" id="3.40.50.300">
    <property type="entry name" value="P-loop containing nucleotide triphosphate hydrolases"/>
    <property type="match status" value="1"/>
</dbReference>
<keyword evidence="7 9" id="KW-0067">ATP-binding</keyword>
<dbReference type="Pfam" id="PF13671">
    <property type="entry name" value="AAA_33"/>
    <property type="match status" value="1"/>
</dbReference>
<evidence type="ECO:0000256" key="6">
    <source>
        <dbReference type="ARBA" id="ARBA00022777"/>
    </source>
</evidence>
<evidence type="ECO:0000256" key="4">
    <source>
        <dbReference type="ARBA" id="ARBA00022679"/>
    </source>
</evidence>
<sequence length="372" mass="40396">MSMEPSGNTVELPPGATKVVGAQSRNAALANPTRKKLIIDYTDLKKPSPRLRETPSWTPVDVVAAAVSEISLSDAGGVFTNVTNPRVFDWTSDLLPALRRAGLEFEEVEPKEWVRRLRASNPDPTRNPPIKLVDFFASKYDKTEFGPSKSYVTNKACELAPSLANVGVLDQQLVNNFVSYFKANAWAQPAGKPEVKKTVVIVAGPCGSGKSTLATVLSHKLKVPFIEGDSLHSRASVEKMAASQALTDADRSAWLERLGKRAVETISDLGYDSVVLSCSALRRSYRDALRQIVGQDVQTIFLDLQCEPELLAARTGGRADHYMPPTLVDSQVAVYEAPDVNEVDVLPLNAAPAPEEVADEALWLLGLKGLVF</sequence>
<evidence type="ECO:0000256" key="7">
    <source>
        <dbReference type="ARBA" id="ARBA00022840"/>
    </source>
</evidence>
<evidence type="ECO:0000256" key="5">
    <source>
        <dbReference type="ARBA" id="ARBA00022741"/>
    </source>
</evidence>
<dbReference type="GO" id="GO:0005737">
    <property type="term" value="C:cytoplasm"/>
    <property type="evidence" value="ECO:0007669"/>
    <property type="project" value="TreeGrafter"/>
</dbReference>
<evidence type="ECO:0000256" key="3">
    <source>
        <dbReference type="ARBA" id="ARBA00012054"/>
    </source>
</evidence>
<dbReference type="InterPro" id="IPR027417">
    <property type="entry name" value="P-loop_NTPase"/>
</dbReference>
<gene>
    <name evidence="10" type="ORF">BN1723_006708</name>
</gene>
<protein>
    <recommendedName>
        <fullName evidence="3 9">Gluconokinase</fullName>
        <ecNumber evidence="3 9">2.7.1.12</ecNumber>
    </recommendedName>
</protein>
<evidence type="ECO:0000256" key="8">
    <source>
        <dbReference type="ARBA" id="ARBA00048090"/>
    </source>
</evidence>
<evidence type="ECO:0000256" key="2">
    <source>
        <dbReference type="ARBA" id="ARBA00008420"/>
    </source>
</evidence>
<dbReference type="UniPathway" id="UPA00792"/>
<dbReference type="CDD" id="cd02021">
    <property type="entry name" value="GntK"/>
    <property type="match status" value="1"/>
</dbReference>
<evidence type="ECO:0000313" key="10">
    <source>
        <dbReference type="EMBL" id="CRK45596.1"/>
    </source>
</evidence>
<keyword evidence="5 9" id="KW-0547">Nucleotide-binding</keyword>
<proteinExistence type="inferred from homology"/>
<evidence type="ECO:0000313" key="11">
    <source>
        <dbReference type="Proteomes" id="UP000045706"/>
    </source>
</evidence>
<dbReference type="SUPFAM" id="SSF52540">
    <property type="entry name" value="P-loop containing nucleoside triphosphate hydrolases"/>
    <property type="match status" value="1"/>
</dbReference>
<organism evidence="10 11">
    <name type="scientific">Verticillium longisporum</name>
    <name type="common">Verticillium dahliae var. longisporum</name>
    <dbReference type="NCBI Taxonomy" id="100787"/>
    <lineage>
        <taxon>Eukaryota</taxon>
        <taxon>Fungi</taxon>
        <taxon>Dikarya</taxon>
        <taxon>Ascomycota</taxon>
        <taxon>Pezizomycotina</taxon>
        <taxon>Sordariomycetes</taxon>
        <taxon>Hypocreomycetidae</taxon>
        <taxon>Glomerellales</taxon>
        <taxon>Plectosphaerellaceae</taxon>
        <taxon>Verticillium</taxon>
    </lineage>
</organism>
<comment type="similarity">
    <text evidence="2 9">Belongs to the gluconokinase GntK/GntV family.</text>
</comment>
<accession>A0A0G4NG81</accession>
<dbReference type="GO" id="GO:0005975">
    <property type="term" value="P:carbohydrate metabolic process"/>
    <property type="evidence" value="ECO:0007669"/>
    <property type="project" value="InterPro"/>
</dbReference>
<dbReference type="Proteomes" id="UP000045706">
    <property type="component" value="Unassembled WGS sequence"/>
</dbReference>
<evidence type="ECO:0000256" key="1">
    <source>
        <dbReference type="ARBA" id="ARBA00004875"/>
    </source>
</evidence>
<dbReference type="GO" id="GO:0005524">
    <property type="term" value="F:ATP binding"/>
    <property type="evidence" value="ECO:0007669"/>
    <property type="project" value="UniProtKB-KW"/>
</dbReference>
<dbReference type="PANTHER" id="PTHR43442">
    <property type="entry name" value="GLUCONOKINASE-RELATED"/>
    <property type="match status" value="1"/>
</dbReference>
<dbReference type="NCBIfam" id="TIGR01313">
    <property type="entry name" value="therm_gnt_kin"/>
    <property type="match status" value="1"/>
</dbReference>
<dbReference type="Gene3D" id="3.40.50.720">
    <property type="entry name" value="NAD(P)-binding Rossmann-like Domain"/>
    <property type="match status" value="1"/>
</dbReference>
<dbReference type="InterPro" id="IPR006001">
    <property type="entry name" value="Therm_gnt_kin"/>
</dbReference>
<name>A0A0G4NG81_VERLO</name>
<reference evidence="11" key="1">
    <citation type="submission" date="2015-05" db="EMBL/GenBank/DDBJ databases">
        <authorList>
            <person name="Fogelqvist Johan"/>
        </authorList>
    </citation>
    <scope>NUCLEOTIDE SEQUENCE [LARGE SCALE GENOMIC DNA]</scope>
</reference>
<dbReference type="AlphaFoldDB" id="A0A0G4NG81"/>